<protein>
    <submittedName>
        <fullName evidence="2">Uncharacterized protein</fullName>
    </submittedName>
</protein>
<reference evidence="2 3" key="1">
    <citation type="journal article" date="2011" name="J. Bacteriol.">
        <title>Complete genome sequence of the hemotrophic Mycoplasma suis strain KI3806.</title>
        <authorList>
            <person name="Oehlerking J."/>
            <person name="Kube M."/>
            <person name="Felder K.M."/>
            <person name="Matter D."/>
            <person name="Wittenbrink M.M."/>
            <person name="Schwarzenbach S."/>
            <person name="Kramer M.M."/>
            <person name="Hoelzle K."/>
            <person name="Hoelzle L.E."/>
        </authorList>
    </citation>
    <scope>NUCLEOTIDE SEQUENCE [LARGE SCALE GENOMIC DNA]</scope>
    <source>
        <strain evidence="3">KI_3806</strain>
    </source>
</reference>
<dbReference type="HOGENOM" id="CLU_116230_0_0_14"/>
<name>F0V317_MYCS3</name>
<dbReference type="Proteomes" id="UP000008645">
    <property type="component" value="Chromosome"/>
</dbReference>
<dbReference type="KEGG" id="msk:MSUIS_01460"/>
<evidence type="ECO:0000256" key="1">
    <source>
        <dbReference type="SAM" id="MobiDB-lite"/>
    </source>
</evidence>
<evidence type="ECO:0000313" key="2">
    <source>
        <dbReference type="EMBL" id="CBZ40239.1"/>
    </source>
</evidence>
<proteinExistence type="predicted"/>
<evidence type="ECO:0000313" key="3">
    <source>
        <dbReference type="Proteomes" id="UP000008645"/>
    </source>
</evidence>
<sequence length="198" mass="22888">MSFLIGAAKIAFLSLSIIGSTVGVGSGLSYTVKNKLAEKTRQKRNLDRQKELEDRKTKQLNDKLKSKDTPFQKKVFKAEAIFKKMSEDTYSCRDWENGIDNPYKDLEDSECKGKINKIWGTNSENKPERWFRSDPESAISFFRGSLSLTSDKYYLLRNQEKGEWETSTFTCNHKRDENQGEMIVVSCNKKASSYYRSR</sequence>
<organism evidence="2 3">
    <name type="scientific">Mycoplasma suis (strain KI_3806)</name>
    <dbReference type="NCBI Taxonomy" id="708248"/>
    <lineage>
        <taxon>Bacteria</taxon>
        <taxon>Bacillati</taxon>
        <taxon>Mycoplasmatota</taxon>
        <taxon>Mollicutes</taxon>
        <taxon>Mycoplasmataceae</taxon>
        <taxon>Mycoplasma</taxon>
    </lineage>
</organism>
<dbReference type="OrthoDB" id="9810782at2"/>
<accession>F0V317</accession>
<dbReference type="EMBL" id="FQ790233">
    <property type="protein sequence ID" value="CBZ40239.1"/>
    <property type="molecule type" value="Genomic_DNA"/>
</dbReference>
<dbReference type="AlphaFoldDB" id="F0V317"/>
<gene>
    <name evidence="2" type="ORF">MSUIS_01460</name>
</gene>
<dbReference type="RefSeq" id="WP_013608851.1">
    <property type="nucleotide sequence ID" value="NC_015153.1"/>
</dbReference>
<feature type="region of interest" description="Disordered" evidence="1">
    <location>
        <begin position="43"/>
        <end position="64"/>
    </location>
</feature>